<reference evidence="1 2" key="1">
    <citation type="submission" date="2018-11" db="EMBL/GenBank/DDBJ databases">
        <title>Gordonia insulae sp. nov., isolated from an island soil.</title>
        <authorList>
            <person name="Kim Y.S."/>
            <person name="Kim S.B."/>
        </authorList>
    </citation>
    <scope>NUCLEOTIDE SEQUENCE [LARGE SCALE GENOMIC DNA]</scope>
    <source>
        <strain evidence="1 2">MMS17-SY073</strain>
    </source>
</reference>
<sequence length="99" mass="10421">MSRDQFSEPETLADGSTVIYVSRPTRQGESRPIGMYTVANGATTWTPAVDAGRAALIGASTGFVAALLGTIAVVRRPPWPDLTERAMTAIQAAKGRATD</sequence>
<protein>
    <submittedName>
        <fullName evidence="1">Uncharacterized protein</fullName>
    </submittedName>
</protein>
<keyword evidence="2" id="KW-1185">Reference proteome</keyword>
<evidence type="ECO:0000313" key="2">
    <source>
        <dbReference type="Proteomes" id="UP000271469"/>
    </source>
</evidence>
<dbReference type="RefSeq" id="WP_124709151.1">
    <property type="nucleotide sequence ID" value="NZ_CP033972.1"/>
</dbReference>
<dbReference type="AlphaFoldDB" id="A0A3G8JNV8"/>
<dbReference type="EMBL" id="CP033972">
    <property type="protein sequence ID" value="AZG46673.1"/>
    <property type="molecule type" value="Genomic_DNA"/>
</dbReference>
<dbReference type="OrthoDB" id="3830295at2"/>
<dbReference type="KEGG" id="gom:D7316_03274"/>
<accession>A0A3G8JNV8</accession>
<proteinExistence type="predicted"/>
<organism evidence="1 2">
    <name type="scientific">Gordonia insulae</name>
    <dbReference type="NCBI Taxonomy" id="2420509"/>
    <lineage>
        <taxon>Bacteria</taxon>
        <taxon>Bacillati</taxon>
        <taxon>Actinomycetota</taxon>
        <taxon>Actinomycetes</taxon>
        <taxon>Mycobacteriales</taxon>
        <taxon>Gordoniaceae</taxon>
        <taxon>Gordonia</taxon>
    </lineage>
</organism>
<gene>
    <name evidence="1" type="ORF">D7316_03274</name>
</gene>
<dbReference type="Proteomes" id="UP000271469">
    <property type="component" value="Chromosome"/>
</dbReference>
<evidence type="ECO:0000313" key="1">
    <source>
        <dbReference type="EMBL" id="AZG46673.1"/>
    </source>
</evidence>
<name>A0A3G8JNV8_9ACTN</name>